<gene>
    <name evidence="10" type="ORF">NLU13_0582</name>
</gene>
<evidence type="ECO:0000256" key="3">
    <source>
        <dbReference type="ARBA" id="ARBA00022989"/>
    </source>
</evidence>
<keyword evidence="3 7" id="KW-1133">Transmembrane helix</keyword>
<dbReference type="Gene3D" id="3.40.30.10">
    <property type="entry name" value="Glutaredoxin"/>
    <property type="match status" value="2"/>
</dbReference>
<dbReference type="Pfam" id="PF00085">
    <property type="entry name" value="Thioredoxin"/>
    <property type="match status" value="2"/>
</dbReference>
<keyword evidence="11" id="KW-1185">Reference proteome</keyword>
<dbReference type="PRINTS" id="PR00421">
    <property type="entry name" value="THIOREDOXIN"/>
</dbReference>
<dbReference type="PROSITE" id="PS00194">
    <property type="entry name" value="THIOREDOXIN_1"/>
    <property type="match status" value="1"/>
</dbReference>
<dbReference type="PROSITE" id="PS51352">
    <property type="entry name" value="THIOREDOXIN_2"/>
    <property type="match status" value="2"/>
</dbReference>
<evidence type="ECO:0000256" key="2">
    <source>
        <dbReference type="ARBA" id="ARBA00022692"/>
    </source>
</evidence>
<keyword evidence="4 7" id="KW-0472">Membrane</keyword>
<dbReference type="InterPro" id="IPR013766">
    <property type="entry name" value="Thioredoxin_domain"/>
</dbReference>
<dbReference type="CDD" id="cd02961">
    <property type="entry name" value="PDI_a_family"/>
    <property type="match status" value="2"/>
</dbReference>
<evidence type="ECO:0000256" key="8">
    <source>
        <dbReference type="SAM" id="SignalP"/>
    </source>
</evidence>
<dbReference type="PANTHER" id="PTHR46426">
    <property type="entry name" value="PROTEIN DISULFIDE-ISOMERASE TMX3"/>
    <property type="match status" value="1"/>
</dbReference>
<evidence type="ECO:0000313" key="11">
    <source>
        <dbReference type="Proteomes" id="UP001175261"/>
    </source>
</evidence>
<dbReference type="InterPro" id="IPR036249">
    <property type="entry name" value="Thioredoxin-like_sf"/>
</dbReference>
<organism evidence="10 11">
    <name type="scientific">Sarocladium strictum</name>
    <name type="common">Black bundle disease fungus</name>
    <name type="synonym">Acremonium strictum</name>
    <dbReference type="NCBI Taxonomy" id="5046"/>
    <lineage>
        <taxon>Eukaryota</taxon>
        <taxon>Fungi</taxon>
        <taxon>Dikarya</taxon>
        <taxon>Ascomycota</taxon>
        <taxon>Pezizomycotina</taxon>
        <taxon>Sordariomycetes</taxon>
        <taxon>Hypocreomycetidae</taxon>
        <taxon>Hypocreales</taxon>
        <taxon>Sarocladiaceae</taxon>
        <taxon>Sarocladium</taxon>
    </lineage>
</organism>
<feature type="transmembrane region" description="Helical" evidence="7">
    <location>
        <begin position="641"/>
        <end position="658"/>
    </location>
</feature>
<feature type="region of interest" description="Disordered" evidence="6">
    <location>
        <begin position="168"/>
        <end position="238"/>
    </location>
</feature>
<feature type="compositionally biased region" description="Basic and acidic residues" evidence="6">
    <location>
        <begin position="182"/>
        <end position="218"/>
    </location>
</feature>
<comment type="function">
    <text evidence="5">Probable disulfide isomerase, which participates in the folding of proteins containing disulfide bonds. May act as a dithiol oxidase. Acts as a regulator of endoplasmic reticulum-mitochondria contact sites via its ability to regulate redox signals.</text>
</comment>
<feature type="signal peptide" evidence="8">
    <location>
        <begin position="1"/>
        <end position="18"/>
    </location>
</feature>
<keyword evidence="2 7" id="KW-0812">Transmembrane</keyword>
<evidence type="ECO:0000256" key="4">
    <source>
        <dbReference type="ARBA" id="ARBA00023136"/>
    </source>
</evidence>
<evidence type="ECO:0000313" key="10">
    <source>
        <dbReference type="EMBL" id="KAK0391080.1"/>
    </source>
</evidence>
<dbReference type="EMBL" id="JAPDFR010000001">
    <property type="protein sequence ID" value="KAK0391080.1"/>
    <property type="molecule type" value="Genomic_DNA"/>
</dbReference>
<dbReference type="SUPFAM" id="SSF52833">
    <property type="entry name" value="Thioredoxin-like"/>
    <property type="match status" value="3"/>
</dbReference>
<evidence type="ECO:0000256" key="1">
    <source>
        <dbReference type="ARBA" id="ARBA00004389"/>
    </source>
</evidence>
<dbReference type="PANTHER" id="PTHR46426:SF1">
    <property type="entry name" value="PROTEIN DISULFIDE-ISOMERASE TMX3"/>
    <property type="match status" value="1"/>
</dbReference>
<proteinExistence type="predicted"/>
<feature type="domain" description="Thioredoxin" evidence="9">
    <location>
        <begin position="33"/>
        <end position="162"/>
    </location>
</feature>
<dbReference type="InterPro" id="IPR017937">
    <property type="entry name" value="Thioredoxin_CS"/>
</dbReference>
<keyword evidence="8" id="KW-0732">Signal</keyword>
<feature type="chain" id="PRO_5041339504" description="Thioredoxin domain-containing protein" evidence="8">
    <location>
        <begin position="19"/>
        <end position="691"/>
    </location>
</feature>
<evidence type="ECO:0000256" key="5">
    <source>
        <dbReference type="ARBA" id="ARBA00045246"/>
    </source>
</evidence>
<sequence>MRFLSLALLAGAAVLGRAQKMSLEDDPKKENTYFDGKRVPPLLELTPSNWEEEVNQTKFLMVKHYSPYCPHCIDFAPTYQTLYEFYHTSKPNITNGDAETFMDFYSFRFGMINCVAFYDLCISHDIKTYPMTVLYENGSPREAIRGVKTMDILSTAIEDALATYKPGTRPKYLDLPEPGDNETPKPTEHTDNAGEDKSTESKETPPKEKEVKEKETPTKQKAAFKWVNPPNPAGKSVELDPDSFQKLVTVTKDPWFIKFYAPWCPHCQALAPAWEQLGKSMKDKVHIGEVNCDVEKRLCKEAGVKSFPTMLFFSGGEQVEYIGLRGLGDLVSYTEKALAMAEGIPDVTAAEFSALEEKHDVLFTYFYDHATTTEDFEAIKKLPLSLIGHGKIVKTDDKALSDRFKVTTWPRLMVTRDGRPQFYAPIAPKDMRDVHQILEWMGSVWLPLVPEVTATTAKQVMNNRIVVLAVLDRTNEKTFESAMKEIKGAAHEWADRADRAFELDRQKLRDEKQAKIDEAKARGDERAEDKAKEIVINMESRRPKEVGFAWIDGVFWQRWVKTTYGIDVVNGQQAIVNDQDRRRYWDMTPSGDQIHVTKADMIETLDKIAISGPSSIRAKYTISAFEKVFWDIRFSFVDRPLFTPLCIVGIVAGFVYWLRNRRRRRGGQFRLDDGLGIKEGFMGQNGNQKAD</sequence>
<dbReference type="InterPro" id="IPR052250">
    <property type="entry name" value="PDI_TMX3"/>
</dbReference>
<dbReference type="AlphaFoldDB" id="A0AA39GPB5"/>
<protein>
    <recommendedName>
        <fullName evidence="9">Thioredoxin domain-containing protein</fullName>
    </recommendedName>
</protein>
<dbReference type="Proteomes" id="UP001175261">
    <property type="component" value="Unassembled WGS sequence"/>
</dbReference>
<evidence type="ECO:0000256" key="7">
    <source>
        <dbReference type="SAM" id="Phobius"/>
    </source>
</evidence>
<feature type="domain" description="Thioredoxin" evidence="9">
    <location>
        <begin position="215"/>
        <end position="339"/>
    </location>
</feature>
<evidence type="ECO:0000259" key="9">
    <source>
        <dbReference type="PROSITE" id="PS51352"/>
    </source>
</evidence>
<comment type="caution">
    <text evidence="10">The sequence shown here is derived from an EMBL/GenBank/DDBJ whole genome shotgun (WGS) entry which is preliminary data.</text>
</comment>
<comment type="subcellular location">
    <subcellularLocation>
        <location evidence="1">Endoplasmic reticulum membrane</location>
        <topology evidence="1">Single-pass membrane protein</topology>
    </subcellularLocation>
</comment>
<accession>A0AA39GPB5</accession>
<evidence type="ECO:0000256" key="6">
    <source>
        <dbReference type="SAM" id="MobiDB-lite"/>
    </source>
</evidence>
<name>A0AA39GPB5_SARSR</name>
<dbReference type="GO" id="GO:0005789">
    <property type="term" value="C:endoplasmic reticulum membrane"/>
    <property type="evidence" value="ECO:0007669"/>
    <property type="project" value="UniProtKB-SubCell"/>
</dbReference>
<reference evidence="10" key="1">
    <citation type="submission" date="2022-10" db="EMBL/GenBank/DDBJ databases">
        <title>Determination and structural analysis of whole genome sequence of Sarocladium strictum F4-1.</title>
        <authorList>
            <person name="Hu L."/>
            <person name="Jiang Y."/>
        </authorList>
    </citation>
    <scope>NUCLEOTIDE SEQUENCE</scope>
    <source>
        <strain evidence="10">F4-1</strain>
    </source>
</reference>